<dbReference type="AlphaFoldDB" id="A4X2D0"/>
<dbReference type="InterPro" id="IPR027417">
    <property type="entry name" value="P-loop_NTPase"/>
</dbReference>
<dbReference type="EMBL" id="CP000667">
    <property type="protein sequence ID" value="ABP53030.1"/>
    <property type="molecule type" value="Genomic_DNA"/>
</dbReference>
<dbReference type="STRING" id="369723.Strop_0547"/>
<evidence type="ECO:0000313" key="2">
    <source>
        <dbReference type="Proteomes" id="UP000000235"/>
    </source>
</evidence>
<dbReference type="eggNOG" id="COG4626">
    <property type="taxonomic scope" value="Bacteria"/>
</dbReference>
<dbReference type="KEGG" id="stp:Strop_0547"/>
<proteinExistence type="predicted"/>
<keyword evidence="2" id="KW-1185">Reference proteome</keyword>
<name>A4X2D0_SALTO</name>
<accession>A4X2D0</accession>
<reference evidence="2" key="1">
    <citation type="journal article" date="2007" name="Proc. Natl. Acad. Sci. U.S.A.">
        <title>Genome sequencing reveals complex secondary metabolome in the marine actinomycete Salinispora tropica.</title>
        <authorList>
            <person name="Udwary D.W."/>
            <person name="Zeigler L."/>
            <person name="Asolkar R.N."/>
            <person name="Singan V."/>
            <person name="Lapidus A."/>
            <person name="Fenical W."/>
            <person name="Jensen P.R."/>
            <person name="Moore B.S."/>
        </authorList>
    </citation>
    <scope>NUCLEOTIDE SEQUENCE [LARGE SCALE GENOMIC DNA]</scope>
    <source>
        <strain evidence="2">ATCC BAA-916 / DSM 44818 / CNB-440</strain>
    </source>
</reference>
<organism evidence="1 2">
    <name type="scientific">Salinispora tropica (strain ATCC BAA-916 / DSM 44818 / JCM 13857 / NBRC 105044 / CNB-440)</name>
    <dbReference type="NCBI Taxonomy" id="369723"/>
    <lineage>
        <taxon>Bacteria</taxon>
        <taxon>Bacillati</taxon>
        <taxon>Actinomycetota</taxon>
        <taxon>Actinomycetes</taxon>
        <taxon>Micromonosporales</taxon>
        <taxon>Micromonosporaceae</taxon>
        <taxon>Salinispora</taxon>
    </lineage>
</organism>
<evidence type="ECO:0000313" key="1">
    <source>
        <dbReference type="EMBL" id="ABP53030.1"/>
    </source>
</evidence>
<sequence length="574" mass="65387">MVRSAMTREEIDALQPTYHGMTWRHNGPLCHAAGLTKCGFGCDDWLLPERTLGWDVIRWVGEYLLDEEGQRFRLTAEQRRFLLWWFAIDDAGRFAHRTGVLQRLKGWGKDPVGAILCLVEFVGPARFARWATGEDAKRNPRLRPGRDAIGRQMPAAWVQIAAVSREQTKNTMTLLPVMMSRRLIQDYGVKPGNELIRADRGRRRIEAVTSNPRTLEGGRSTFVLLNETHHWIKGNNGHAMYETIDGNTTKKDSRYLAITNAYLSGEDSVAERMRLAYEDICDGLAPDVGLYYDSVEADAQTPLTIDGLEVTLPKIRGDAVWLRVDTIIKSIQNKTLSPSRSRRMWLNQIDAVEDAVYRIEDLKAIERADAELKVGDEVVLGFDGGKTDDSTALVAIRLSDACAFLLAVWERPARWPEDEPWMVPHERVDSEVHDTFRLYKVKAFYADVSYWESYISLWNKAYGQGLTRKASPDSPIGWDMRSQKRATLAHERLMDAIARQNIHFDGDATLRRHAGNARRRTNSHGVSFGKEGAKSQRKVDAYAAWLLAHEAMCDLRNMTTKQEERSRSTEMWAY</sequence>
<dbReference type="HOGENOM" id="CLU_036719_0_0_11"/>
<dbReference type="Proteomes" id="UP000000235">
    <property type="component" value="Chromosome"/>
</dbReference>
<dbReference type="PATRIC" id="fig|369723.5.peg.556"/>
<gene>
    <name evidence="1" type="ordered locus">Strop_0547</name>
</gene>
<dbReference type="Gene3D" id="3.40.50.300">
    <property type="entry name" value="P-loop containing nucleotide triphosphate hydrolases"/>
    <property type="match status" value="1"/>
</dbReference>
<protein>
    <submittedName>
        <fullName evidence="1">Phage terminase protein large subunit-like protein</fullName>
    </submittedName>
</protein>